<organism evidence="2 3">
    <name type="scientific">Psychroserpens burtonensis</name>
    <dbReference type="NCBI Taxonomy" id="49278"/>
    <lineage>
        <taxon>Bacteria</taxon>
        <taxon>Pseudomonadati</taxon>
        <taxon>Bacteroidota</taxon>
        <taxon>Flavobacteriia</taxon>
        <taxon>Flavobacteriales</taxon>
        <taxon>Flavobacteriaceae</taxon>
        <taxon>Psychroserpens</taxon>
    </lineage>
</organism>
<name>A0A5C7BCY9_9FLAO</name>
<gene>
    <name evidence="2" type="ORF">ES692_03390</name>
</gene>
<dbReference type="GO" id="GO:0008081">
    <property type="term" value="F:phosphoric diester hydrolase activity"/>
    <property type="evidence" value="ECO:0007669"/>
    <property type="project" value="InterPro"/>
</dbReference>
<dbReference type="OrthoDB" id="384721at2"/>
<dbReference type="AlphaFoldDB" id="A0A5C7BCY9"/>
<dbReference type="GO" id="GO:0006629">
    <property type="term" value="P:lipid metabolic process"/>
    <property type="evidence" value="ECO:0007669"/>
    <property type="project" value="InterPro"/>
</dbReference>
<proteinExistence type="predicted"/>
<dbReference type="EMBL" id="VOSB01000004">
    <property type="protein sequence ID" value="TXE19339.1"/>
    <property type="molecule type" value="Genomic_DNA"/>
</dbReference>
<dbReference type="Pfam" id="PF03009">
    <property type="entry name" value="GDPD"/>
    <property type="match status" value="1"/>
</dbReference>
<evidence type="ECO:0000259" key="1">
    <source>
        <dbReference type="PROSITE" id="PS51704"/>
    </source>
</evidence>
<keyword evidence="3" id="KW-1185">Reference proteome</keyword>
<dbReference type="InterPro" id="IPR017946">
    <property type="entry name" value="PLC-like_Pdiesterase_TIM-brl"/>
</dbReference>
<protein>
    <submittedName>
        <fullName evidence="2">Glycerophosphodiester phosphodiesterase</fullName>
    </submittedName>
</protein>
<feature type="domain" description="GP-PDE" evidence="1">
    <location>
        <begin position="4"/>
        <end position="228"/>
    </location>
</feature>
<accession>A0A5C7BCY9</accession>
<dbReference type="RefSeq" id="WP_028871426.1">
    <property type="nucleotide sequence ID" value="NZ_VOSB01000004.1"/>
</dbReference>
<reference evidence="2 3" key="1">
    <citation type="submission" date="2019-08" db="EMBL/GenBank/DDBJ databases">
        <title>Genome of Psychroserpens burtonensis ACAM 167.</title>
        <authorList>
            <person name="Bowman J.P."/>
        </authorList>
    </citation>
    <scope>NUCLEOTIDE SEQUENCE [LARGE SCALE GENOMIC DNA]</scope>
    <source>
        <strain evidence="2 3">ACAM 167</strain>
    </source>
</reference>
<evidence type="ECO:0000313" key="2">
    <source>
        <dbReference type="EMBL" id="TXE19339.1"/>
    </source>
</evidence>
<dbReference type="InterPro" id="IPR030395">
    <property type="entry name" value="GP_PDE_dom"/>
</dbReference>
<dbReference type="Proteomes" id="UP000321938">
    <property type="component" value="Unassembled WGS sequence"/>
</dbReference>
<dbReference type="Gene3D" id="3.20.20.190">
    <property type="entry name" value="Phosphatidylinositol (PI) phosphodiesterase"/>
    <property type="match status" value="1"/>
</dbReference>
<dbReference type="SUPFAM" id="SSF51695">
    <property type="entry name" value="PLC-like phosphodiesterases"/>
    <property type="match status" value="1"/>
</dbReference>
<dbReference type="STRING" id="1123037.GCA_000425305_01448"/>
<dbReference type="PROSITE" id="PS51704">
    <property type="entry name" value="GP_PDE"/>
    <property type="match status" value="1"/>
</dbReference>
<sequence>MKKPLKMGHRGAKAYVIENTIESIEKALELGVDGIEVDVHKCASGELVVFHDFTLDRMTNGSGELGKYSLSELKALKVKQQFSIPTLEEVLAVVDKKCVMNIELKGRDTASRVCKVITNFIEEKGWKNEDFIISSFQHHELEDVYNINPNFRLGVLTKASVTDALEFAQTINAYAIHPNYALLSKGNVKLAQHEGYKVITWTVNDDESIKRMISYGVDAIISDNPDRL</sequence>
<dbReference type="PANTHER" id="PTHR46211">
    <property type="entry name" value="GLYCEROPHOSPHORYL DIESTER PHOSPHODIESTERASE"/>
    <property type="match status" value="1"/>
</dbReference>
<evidence type="ECO:0000313" key="3">
    <source>
        <dbReference type="Proteomes" id="UP000321938"/>
    </source>
</evidence>
<comment type="caution">
    <text evidence="2">The sequence shown here is derived from an EMBL/GenBank/DDBJ whole genome shotgun (WGS) entry which is preliminary data.</text>
</comment>
<dbReference type="PANTHER" id="PTHR46211:SF14">
    <property type="entry name" value="GLYCEROPHOSPHODIESTER PHOSPHODIESTERASE"/>
    <property type="match status" value="1"/>
</dbReference>